<dbReference type="AlphaFoldDB" id="A0A920BQS9"/>
<dbReference type="GO" id="GO:0003677">
    <property type="term" value="F:DNA binding"/>
    <property type="evidence" value="ECO:0007669"/>
    <property type="project" value="UniProtKB-UniRule"/>
</dbReference>
<reference evidence="8 9" key="1">
    <citation type="submission" date="2021-03" db="EMBL/GenBank/DDBJ databases">
        <title>Whole genome shotgun sequence of Actinoplanes toevensis NBRC 105298.</title>
        <authorList>
            <person name="Komaki H."/>
            <person name="Tamura T."/>
        </authorList>
    </citation>
    <scope>NUCLEOTIDE SEQUENCE [LARGE SCALE GENOMIC DNA]</scope>
    <source>
        <strain evidence="8 9">NBRC 105298</strain>
    </source>
</reference>
<dbReference type="Proteomes" id="UP000677082">
    <property type="component" value="Unassembled WGS sequence"/>
</dbReference>
<dbReference type="InterPro" id="IPR011990">
    <property type="entry name" value="TPR-like_helical_dom_sf"/>
</dbReference>
<dbReference type="PANTHER" id="PTHR35807">
    <property type="entry name" value="TRANSCRIPTIONAL REGULATOR REDD-RELATED"/>
    <property type="match status" value="1"/>
</dbReference>
<evidence type="ECO:0000256" key="3">
    <source>
        <dbReference type="ARBA" id="ARBA00023125"/>
    </source>
</evidence>
<feature type="DNA-binding region" description="OmpR/PhoB-type" evidence="5">
    <location>
        <begin position="1"/>
        <end position="102"/>
    </location>
</feature>
<evidence type="ECO:0000256" key="1">
    <source>
        <dbReference type="ARBA" id="ARBA00005820"/>
    </source>
</evidence>
<dbReference type="PANTHER" id="PTHR35807:SF1">
    <property type="entry name" value="TRANSCRIPTIONAL REGULATOR REDD"/>
    <property type="match status" value="1"/>
</dbReference>
<proteinExistence type="inferred from homology"/>
<evidence type="ECO:0000259" key="7">
    <source>
        <dbReference type="PROSITE" id="PS51755"/>
    </source>
</evidence>
<evidence type="ECO:0000256" key="4">
    <source>
        <dbReference type="ARBA" id="ARBA00023163"/>
    </source>
</evidence>
<organism evidence="8 9">
    <name type="scientific">Paractinoplanes toevensis</name>
    <dbReference type="NCBI Taxonomy" id="571911"/>
    <lineage>
        <taxon>Bacteria</taxon>
        <taxon>Bacillati</taxon>
        <taxon>Actinomycetota</taxon>
        <taxon>Actinomycetes</taxon>
        <taxon>Micromonosporales</taxon>
        <taxon>Micromonosporaceae</taxon>
        <taxon>Paractinoplanes</taxon>
    </lineage>
</organism>
<dbReference type="Gene3D" id="1.10.10.10">
    <property type="entry name" value="Winged helix-like DNA-binding domain superfamily/Winged helix DNA-binding domain"/>
    <property type="match status" value="1"/>
</dbReference>
<dbReference type="InterPro" id="IPR001867">
    <property type="entry name" value="OmpR/PhoB-type_DNA-bd"/>
</dbReference>
<dbReference type="InterPro" id="IPR016032">
    <property type="entry name" value="Sig_transdc_resp-reg_C-effctor"/>
</dbReference>
<dbReference type="SUPFAM" id="SSF48452">
    <property type="entry name" value="TPR-like"/>
    <property type="match status" value="1"/>
</dbReference>
<dbReference type="InterPro" id="IPR051677">
    <property type="entry name" value="AfsR-DnrI-RedD_regulator"/>
</dbReference>
<dbReference type="GO" id="GO:0006355">
    <property type="term" value="P:regulation of DNA-templated transcription"/>
    <property type="evidence" value="ECO:0007669"/>
    <property type="project" value="InterPro"/>
</dbReference>
<evidence type="ECO:0000313" key="9">
    <source>
        <dbReference type="Proteomes" id="UP000677082"/>
    </source>
</evidence>
<keyword evidence="9" id="KW-1185">Reference proteome</keyword>
<dbReference type="InterPro" id="IPR005158">
    <property type="entry name" value="BTAD"/>
</dbReference>
<feature type="transmembrane region" description="Helical" evidence="6">
    <location>
        <begin position="304"/>
        <end position="328"/>
    </location>
</feature>
<feature type="transmembrane region" description="Helical" evidence="6">
    <location>
        <begin position="380"/>
        <end position="398"/>
    </location>
</feature>
<evidence type="ECO:0000256" key="6">
    <source>
        <dbReference type="SAM" id="Phobius"/>
    </source>
</evidence>
<comment type="similarity">
    <text evidence="1">Belongs to the AfsR/DnrI/RedD regulatory family.</text>
</comment>
<dbReference type="SMART" id="SM01043">
    <property type="entry name" value="BTAD"/>
    <property type="match status" value="1"/>
</dbReference>
<accession>A0A920BQS9</accession>
<dbReference type="GO" id="GO:0000160">
    <property type="term" value="P:phosphorelay signal transduction system"/>
    <property type="evidence" value="ECO:0007669"/>
    <property type="project" value="InterPro"/>
</dbReference>
<keyword evidence="3 5" id="KW-0238">DNA-binding</keyword>
<evidence type="ECO:0000256" key="5">
    <source>
        <dbReference type="PROSITE-ProRule" id="PRU01091"/>
    </source>
</evidence>
<name>A0A920BQS9_9ACTN</name>
<dbReference type="CDD" id="cd15831">
    <property type="entry name" value="BTAD"/>
    <property type="match status" value="1"/>
</dbReference>
<feature type="domain" description="OmpR/PhoB-type" evidence="7">
    <location>
        <begin position="1"/>
        <end position="102"/>
    </location>
</feature>
<keyword evidence="6" id="KW-0812">Transmembrane</keyword>
<dbReference type="SUPFAM" id="SSF46894">
    <property type="entry name" value="C-terminal effector domain of the bipartite response regulators"/>
    <property type="match status" value="1"/>
</dbReference>
<dbReference type="SMART" id="SM00862">
    <property type="entry name" value="Trans_reg_C"/>
    <property type="match status" value="1"/>
</dbReference>
<dbReference type="InterPro" id="IPR036388">
    <property type="entry name" value="WH-like_DNA-bd_sf"/>
</dbReference>
<protein>
    <recommendedName>
        <fullName evidence="7">OmpR/PhoB-type domain-containing protein</fullName>
    </recommendedName>
</protein>
<dbReference type="Pfam" id="PF00486">
    <property type="entry name" value="Trans_reg_C"/>
    <property type="match status" value="1"/>
</dbReference>
<dbReference type="Pfam" id="PF03704">
    <property type="entry name" value="BTAD"/>
    <property type="match status" value="1"/>
</dbReference>
<keyword evidence="6" id="KW-0472">Membrane</keyword>
<dbReference type="InterPro" id="IPR010994">
    <property type="entry name" value="RuvA_2-like"/>
</dbReference>
<keyword evidence="6" id="KW-1133">Transmembrane helix</keyword>
<comment type="caution">
    <text evidence="8">The sequence shown here is derived from an EMBL/GenBank/DDBJ whole genome shotgun (WGS) entry which is preliminary data.</text>
</comment>
<evidence type="ECO:0000256" key="2">
    <source>
        <dbReference type="ARBA" id="ARBA00023015"/>
    </source>
</evidence>
<sequence>MIGTALRFEILGEVRVLRGGVALPLGPAKQQAVLAVLLLQAGRPVPTHQIVDAVWGDDPPENGANVVQKYVAGLRRVLDPERAPRTPGELLALTGSGYVLRAEGAVDADDFQAALTRAEAEQAAGSAAEASATLRAGLALWRGEALAGLTGPVFDAARTRLADARATAWERWAELGLAQGRADALIPELARLIEEFPLREGLRVQQMLALHRVGRQAEALAFYQNTREFFLDEVGAEPGERMRAAHLTILRNDAPISPAVIPAQRSEPTYRAAPTPVPMPVSIPIHPAAGPPIHLPPARRSNNIALEIIFALAAPLLTCSVASWVYFVYAGIRRRQWWQFVVAAVYFVLFAVGFVVLVLIDPSGSLDSDEVTTSDNIGMLFFGSLVLGSALHGVIVAVRSDGFQLREQARQFAAFAPDRAREVGIGRPDLPMRMFDDGGLIDLNQLSGPDLARIARLPLAQCLEIERHRQTYGPFYRPEDLVSRGLADARTVRKLAARLICLPPGPAPAMAAWPPPR</sequence>
<keyword evidence="4" id="KW-0804">Transcription</keyword>
<dbReference type="SUPFAM" id="SSF47781">
    <property type="entry name" value="RuvA domain 2-like"/>
    <property type="match status" value="1"/>
</dbReference>
<feature type="transmembrane region" description="Helical" evidence="6">
    <location>
        <begin position="340"/>
        <end position="360"/>
    </location>
</feature>
<dbReference type="EMBL" id="BOQN01000132">
    <property type="protein sequence ID" value="GIM97006.1"/>
    <property type="molecule type" value="Genomic_DNA"/>
</dbReference>
<dbReference type="RefSeq" id="WP_213012656.1">
    <property type="nucleotide sequence ID" value="NZ_BOQN01000132.1"/>
</dbReference>
<evidence type="ECO:0000313" key="8">
    <source>
        <dbReference type="EMBL" id="GIM97006.1"/>
    </source>
</evidence>
<gene>
    <name evidence="8" type="ORF">Ato02nite_087990</name>
</gene>
<keyword evidence="2" id="KW-0805">Transcription regulation</keyword>
<dbReference type="PROSITE" id="PS51755">
    <property type="entry name" value="OMPR_PHOB"/>
    <property type="match status" value="1"/>
</dbReference>
<dbReference type="Gene3D" id="1.25.40.10">
    <property type="entry name" value="Tetratricopeptide repeat domain"/>
    <property type="match status" value="1"/>
</dbReference>